<accession>A0A7X1AYF2</accession>
<organism evidence="1 2">
    <name type="scientific">Puniceicoccus vermicola</name>
    <dbReference type="NCBI Taxonomy" id="388746"/>
    <lineage>
        <taxon>Bacteria</taxon>
        <taxon>Pseudomonadati</taxon>
        <taxon>Verrucomicrobiota</taxon>
        <taxon>Opitutia</taxon>
        <taxon>Puniceicoccales</taxon>
        <taxon>Puniceicoccaceae</taxon>
        <taxon>Puniceicoccus</taxon>
    </lineage>
</organism>
<gene>
    <name evidence="1" type="ORF">H5P30_09855</name>
</gene>
<reference evidence="1 2" key="1">
    <citation type="submission" date="2020-07" db="EMBL/GenBank/DDBJ databases">
        <authorList>
            <person name="Feng X."/>
        </authorList>
    </citation>
    <scope>NUCLEOTIDE SEQUENCE [LARGE SCALE GENOMIC DNA]</scope>
    <source>
        <strain evidence="1 2">JCM14086</strain>
    </source>
</reference>
<dbReference type="Proteomes" id="UP000525652">
    <property type="component" value="Unassembled WGS sequence"/>
</dbReference>
<evidence type="ECO:0000313" key="1">
    <source>
        <dbReference type="EMBL" id="MBC2602079.1"/>
    </source>
</evidence>
<name>A0A7X1AYF2_9BACT</name>
<evidence type="ECO:0000313" key="2">
    <source>
        <dbReference type="Proteomes" id="UP000525652"/>
    </source>
</evidence>
<protein>
    <submittedName>
        <fullName evidence="1">Uncharacterized protein</fullName>
    </submittedName>
</protein>
<dbReference type="RefSeq" id="WP_185692779.1">
    <property type="nucleotide sequence ID" value="NZ_JACHVA010000082.1"/>
</dbReference>
<sequence>MANTFYTNTEFFDKGLSAFAGEMSFIEGFSTKFEVSDIAGSSVSVPLIDAGSAGVFSGVYQNDSDTMTEIDVGVTHVYKKFSVNVTEASTNAAATLENLYVSNMRSFAAKVSETILADVANYTDAVTGLSVGSFDFDDVKSASIELDDNGVPMANRSLVLSPSFNTALLPSTSDNLKLTPEDYGFASYRNAYLPSGVHGIATHAGSYACAVALPKNPLIGSSALIDHEVIIEPTLGIPVQMLVYGEPNGGKISAVFEALVGGKVAQDKGVKLTA</sequence>
<keyword evidence="2" id="KW-1185">Reference proteome</keyword>
<dbReference type="EMBL" id="JACHVA010000082">
    <property type="protein sequence ID" value="MBC2602079.1"/>
    <property type="molecule type" value="Genomic_DNA"/>
</dbReference>
<comment type="caution">
    <text evidence="1">The sequence shown here is derived from an EMBL/GenBank/DDBJ whole genome shotgun (WGS) entry which is preliminary data.</text>
</comment>
<dbReference type="AlphaFoldDB" id="A0A7X1AYF2"/>
<proteinExistence type="predicted"/>